<dbReference type="RefSeq" id="WP_244516479.1">
    <property type="nucleotide sequence ID" value="NZ_FOJN01000007.1"/>
</dbReference>
<keyword evidence="2" id="KW-0274">FAD</keyword>
<dbReference type="AlphaFoldDB" id="A0A1I0TJQ8"/>
<dbReference type="Gene3D" id="2.40.110.10">
    <property type="entry name" value="Butyryl-CoA Dehydrogenase, subunit A, domain 2"/>
    <property type="match status" value="1"/>
</dbReference>
<evidence type="ECO:0000259" key="5">
    <source>
        <dbReference type="Pfam" id="PF02771"/>
    </source>
</evidence>
<evidence type="ECO:0000256" key="2">
    <source>
        <dbReference type="ARBA" id="ARBA00022827"/>
    </source>
</evidence>
<accession>A0A1I0TJQ8</accession>
<dbReference type="InterPro" id="IPR013786">
    <property type="entry name" value="AcylCoA_DH/ox_N"/>
</dbReference>
<dbReference type="Proteomes" id="UP000182054">
    <property type="component" value="Unassembled WGS sequence"/>
</dbReference>
<evidence type="ECO:0000256" key="4">
    <source>
        <dbReference type="SAM" id="MobiDB-lite"/>
    </source>
</evidence>
<dbReference type="GO" id="GO:0050660">
    <property type="term" value="F:flavin adenine dinucleotide binding"/>
    <property type="evidence" value="ECO:0007669"/>
    <property type="project" value="InterPro"/>
</dbReference>
<evidence type="ECO:0000313" key="7">
    <source>
        <dbReference type="Proteomes" id="UP000182054"/>
    </source>
</evidence>
<dbReference type="InterPro" id="IPR046373">
    <property type="entry name" value="Acyl-CoA_Oxase/DH_mid-dom_sf"/>
</dbReference>
<dbReference type="Pfam" id="PF02771">
    <property type="entry name" value="Acyl-CoA_dh_N"/>
    <property type="match status" value="1"/>
</dbReference>
<feature type="domain" description="Acyl-CoA dehydrogenase/oxidase N-terminal" evidence="5">
    <location>
        <begin position="57"/>
        <end position="125"/>
    </location>
</feature>
<dbReference type="GO" id="GO:0003995">
    <property type="term" value="F:acyl-CoA dehydrogenase activity"/>
    <property type="evidence" value="ECO:0007669"/>
    <property type="project" value="TreeGrafter"/>
</dbReference>
<dbReference type="InterPro" id="IPR009100">
    <property type="entry name" value="AcylCoA_DH/oxidase_NM_dom_sf"/>
</dbReference>
<organism evidence="6 7">
    <name type="scientific">Rhodococcoides kroppenstedtii</name>
    <dbReference type="NCBI Taxonomy" id="293050"/>
    <lineage>
        <taxon>Bacteria</taxon>
        <taxon>Bacillati</taxon>
        <taxon>Actinomycetota</taxon>
        <taxon>Actinomycetes</taxon>
        <taxon>Mycobacteriales</taxon>
        <taxon>Nocardiaceae</taxon>
        <taxon>Rhodococcoides</taxon>
    </lineage>
</organism>
<dbReference type="EMBL" id="FOJN01000007">
    <property type="protein sequence ID" value="SFA52022.1"/>
    <property type="molecule type" value="Genomic_DNA"/>
</dbReference>
<gene>
    <name evidence="6" type="ORF">SAMN05444374_10776</name>
</gene>
<dbReference type="GeneID" id="85486003"/>
<dbReference type="Gene3D" id="1.10.540.10">
    <property type="entry name" value="Acyl-CoA dehydrogenase/oxidase, N-terminal domain"/>
    <property type="match status" value="1"/>
</dbReference>
<keyword evidence="1" id="KW-0285">Flavoprotein</keyword>
<reference evidence="6 7" key="1">
    <citation type="submission" date="2016-10" db="EMBL/GenBank/DDBJ databases">
        <authorList>
            <person name="de Groot N.N."/>
        </authorList>
    </citation>
    <scope>NUCLEOTIDE SEQUENCE [LARGE SCALE GENOMIC DNA]</scope>
    <source>
        <strain evidence="6 7">DSM 44908</strain>
    </source>
</reference>
<sequence length="395" mass="40681">MSITAEERSTPTTDSTAGSGPESRLAARERATLRRYLPALADYLEATPLAVLESPGHDAVAVFKDAGGCGLIAPESLGGLGASAVDAMDIHRAIGAQSPSLAAAVTMHHLSLATIVEIAKAGPEEELPLVAGLIEQKAVIASGFAEGVGSTLVPSVDAYYDDGDYVINGSKKPCSLSSSMDFLAASVATREKKGGKTRKAVALVPATMPGVSVRPFWTTPILAGAESEEVVLEDVRIPVALTMIGALDDPDGQHELTGFLWFGILASAGYIGAATALVERLVGHPKVSDGVYTTAAAELESAMAALEAVAAALDRGEKGADVSARLLFCRIALRGALRRAADAAVTALGGIAFITDPDVAYLQSVVSAFAFHPPSIRETEASLAAYHRGEAFSLA</sequence>
<dbReference type="InterPro" id="IPR036250">
    <property type="entry name" value="AcylCo_DH-like_C"/>
</dbReference>
<dbReference type="InterPro" id="IPR037069">
    <property type="entry name" value="AcylCoA_DH/ox_N_sf"/>
</dbReference>
<proteinExistence type="predicted"/>
<dbReference type="SUPFAM" id="SSF56645">
    <property type="entry name" value="Acyl-CoA dehydrogenase NM domain-like"/>
    <property type="match status" value="1"/>
</dbReference>
<evidence type="ECO:0000256" key="1">
    <source>
        <dbReference type="ARBA" id="ARBA00022630"/>
    </source>
</evidence>
<keyword evidence="3" id="KW-0560">Oxidoreductase</keyword>
<dbReference type="PANTHER" id="PTHR43884">
    <property type="entry name" value="ACYL-COA DEHYDROGENASE"/>
    <property type="match status" value="1"/>
</dbReference>
<dbReference type="PANTHER" id="PTHR43884:SF20">
    <property type="entry name" value="ACYL-COA DEHYDROGENASE FADE28"/>
    <property type="match status" value="1"/>
</dbReference>
<evidence type="ECO:0000256" key="3">
    <source>
        <dbReference type="ARBA" id="ARBA00023002"/>
    </source>
</evidence>
<evidence type="ECO:0000313" key="6">
    <source>
        <dbReference type="EMBL" id="SFA52022.1"/>
    </source>
</evidence>
<feature type="region of interest" description="Disordered" evidence="4">
    <location>
        <begin position="1"/>
        <end position="25"/>
    </location>
</feature>
<protein>
    <submittedName>
        <fullName evidence="6">Acyl-CoA dehydrogenase</fullName>
    </submittedName>
</protein>
<name>A0A1I0TJQ8_9NOCA</name>
<dbReference type="SUPFAM" id="SSF47203">
    <property type="entry name" value="Acyl-CoA dehydrogenase C-terminal domain-like"/>
    <property type="match status" value="1"/>
</dbReference>